<evidence type="ECO:0000313" key="1">
    <source>
        <dbReference type="EMBL" id="KAI9898029.1"/>
    </source>
</evidence>
<comment type="caution">
    <text evidence="1">The sequence shown here is derived from an EMBL/GenBank/DDBJ whole genome shotgun (WGS) entry which is preliminary data.</text>
</comment>
<dbReference type="Proteomes" id="UP001163324">
    <property type="component" value="Chromosome 6"/>
</dbReference>
<gene>
    <name evidence="1" type="ORF">N3K66_006389</name>
</gene>
<sequence length="224" mass="24346">MRILSLHGMGTTSEFSNSLNVNPITAGIRQELGGDKFHEFDFVEGNVDWAPAKGIQLLCPKATEFFSFFDPSDAHSALDALDSLQDYVDAEGPFDGVMGFSQGATLAAMLLLRANNRPIRPAFSFAVFFCGGAPMCESSLRKGIVRYLDPSVDSARVTVPTANIVGKHDENLAYSMRLVDVCSEKTRTLFDHGASHEIPFQPKTISGDMARCIEAVMAKAVFAQ</sequence>
<protein>
    <submittedName>
        <fullName evidence="1">Uncharacterized protein</fullName>
    </submittedName>
</protein>
<accession>A0ACC0UVL7</accession>
<evidence type="ECO:0000313" key="2">
    <source>
        <dbReference type="Proteomes" id="UP001163324"/>
    </source>
</evidence>
<organism evidence="1 2">
    <name type="scientific">Trichothecium roseum</name>
    <dbReference type="NCBI Taxonomy" id="47278"/>
    <lineage>
        <taxon>Eukaryota</taxon>
        <taxon>Fungi</taxon>
        <taxon>Dikarya</taxon>
        <taxon>Ascomycota</taxon>
        <taxon>Pezizomycotina</taxon>
        <taxon>Sordariomycetes</taxon>
        <taxon>Hypocreomycetidae</taxon>
        <taxon>Hypocreales</taxon>
        <taxon>Hypocreales incertae sedis</taxon>
        <taxon>Trichothecium</taxon>
    </lineage>
</organism>
<proteinExistence type="predicted"/>
<reference evidence="1" key="1">
    <citation type="submission" date="2022-10" db="EMBL/GenBank/DDBJ databases">
        <title>Complete Genome of Trichothecium roseum strain YXFP-22015, a Plant Pathogen Isolated from Citrus.</title>
        <authorList>
            <person name="Wang Y."/>
            <person name="Zhu L."/>
        </authorList>
    </citation>
    <scope>NUCLEOTIDE SEQUENCE</scope>
    <source>
        <strain evidence="1">YXFP-22015</strain>
    </source>
</reference>
<keyword evidence="2" id="KW-1185">Reference proteome</keyword>
<name>A0ACC0UVL7_9HYPO</name>
<dbReference type="EMBL" id="CM047945">
    <property type="protein sequence ID" value="KAI9898029.1"/>
    <property type="molecule type" value="Genomic_DNA"/>
</dbReference>